<keyword evidence="3" id="KW-1185">Reference proteome</keyword>
<sequence length="100" mass="11342">MAKHDLEAGGPRADRPKRRHFTAEYKLRIVEEYDSAPAGEKGAILRREGSYDSSVQLWRRRSTSQRATGVIKINDLMDTTPIRKSAHGAHWRSKTPQAGR</sequence>
<name>A0A5M3VT11_9ACTN</name>
<dbReference type="AlphaFoldDB" id="A0A5M3VT11"/>
<evidence type="ECO:0000256" key="1">
    <source>
        <dbReference type="SAM" id="MobiDB-lite"/>
    </source>
</evidence>
<accession>A0A5M3VT11</accession>
<evidence type="ECO:0008006" key="4">
    <source>
        <dbReference type="Google" id="ProtNLM"/>
    </source>
</evidence>
<dbReference type="RefSeq" id="WP_174876121.1">
    <property type="nucleotide sequence ID" value="NZ_BAAABN010000020.1"/>
</dbReference>
<feature type="compositionally biased region" description="Basic residues" evidence="1">
    <location>
        <begin position="84"/>
        <end position="93"/>
    </location>
</feature>
<gene>
    <name evidence="2" type="ORF">Acor_17170</name>
</gene>
<evidence type="ECO:0000313" key="2">
    <source>
        <dbReference type="EMBL" id="GER99653.1"/>
    </source>
</evidence>
<organism evidence="2 3">
    <name type="scientific">Acrocarpospora corrugata</name>
    <dbReference type="NCBI Taxonomy" id="35763"/>
    <lineage>
        <taxon>Bacteria</taxon>
        <taxon>Bacillati</taxon>
        <taxon>Actinomycetota</taxon>
        <taxon>Actinomycetes</taxon>
        <taxon>Streptosporangiales</taxon>
        <taxon>Streptosporangiaceae</taxon>
        <taxon>Acrocarpospora</taxon>
    </lineage>
</organism>
<comment type="caution">
    <text evidence="2">The sequence shown here is derived from an EMBL/GenBank/DDBJ whole genome shotgun (WGS) entry which is preliminary data.</text>
</comment>
<reference evidence="2 3" key="1">
    <citation type="submission" date="2019-10" db="EMBL/GenBank/DDBJ databases">
        <title>Whole genome shotgun sequence of Acrocarpospora corrugata NBRC 13972.</title>
        <authorList>
            <person name="Ichikawa N."/>
            <person name="Kimura A."/>
            <person name="Kitahashi Y."/>
            <person name="Komaki H."/>
            <person name="Oguchi A."/>
        </authorList>
    </citation>
    <scope>NUCLEOTIDE SEQUENCE [LARGE SCALE GENOMIC DNA]</scope>
    <source>
        <strain evidence="2 3">NBRC 13972</strain>
    </source>
</reference>
<proteinExistence type="predicted"/>
<dbReference type="Proteomes" id="UP000334990">
    <property type="component" value="Unassembled WGS sequence"/>
</dbReference>
<evidence type="ECO:0000313" key="3">
    <source>
        <dbReference type="Proteomes" id="UP000334990"/>
    </source>
</evidence>
<dbReference type="EMBL" id="BLAD01000041">
    <property type="protein sequence ID" value="GER99653.1"/>
    <property type="molecule type" value="Genomic_DNA"/>
</dbReference>
<protein>
    <recommendedName>
        <fullName evidence="4">Transposase</fullName>
    </recommendedName>
</protein>
<feature type="region of interest" description="Disordered" evidence="1">
    <location>
        <begin position="81"/>
        <end position="100"/>
    </location>
</feature>